<dbReference type="RefSeq" id="WP_093690322.1">
    <property type="nucleotide sequence ID" value="NZ_FNBU01000014.1"/>
</dbReference>
<dbReference type="Pfam" id="PF04025">
    <property type="entry name" value="RemA-like"/>
    <property type="match status" value="1"/>
</dbReference>
<dbReference type="EMBL" id="FNBU01000014">
    <property type="protein sequence ID" value="SDF53980.1"/>
    <property type="molecule type" value="Genomic_DNA"/>
</dbReference>
<reference evidence="2" key="1">
    <citation type="submission" date="2016-10" db="EMBL/GenBank/DDBJ databases">
        <authorList>
            <person name="Varghese N."/>
            <person name="Submissions S."/>
        </authorList>
    </citation>
    <scope>NUCLEOTIDE SEQUENCE [LARGE SCALE GENOMIC DNA]</scope>
    <source>
        <strain evidence="2">DSM 23256</strain>
    </source>
</reference>
<organism evidence="1 2">
    <name type="scientific">Sporolituus thermophilus DSM 23256</name>
    <dbReference type="NCBI Taxonomy" id="1123285"/>
    <lineage>
        <taxon>Bacteria</taxon>
        <taxon>Bacillati</taxon>
        <taxon>Bacillota</taxon>
        <taxon>Negativicutes</taxon>
        <taxon>Selenomonadales</taxon>
        <taxon>Sporomusaceae</taxon>
        <taxon>Sporolituus</taxon>
    </lineage>
</organism>
<dbReference type="InterPro" id="IPR007169">
    <property type="entry name" value="RemA-like"/>
</dbReference>
<dbReference type="Proteomes" id="UP000243333">
    <property type="component" value="Unassembled WGS sequence"/>
</dbReference>
<gene>
    <name evidence="1" type="ORF">SAMN05660235_01930</name>
</gene>
<protein>
    <recommendedName>
        <fullName evidence="3">DUF370 domain-containing protein</fullName>
    </recommendedName>
</protein>
<name>A0A1G7LYI8_9FIRM</name>
<keyword evidence="2" id="KW-1185">Reference proteome</keyword>
<dbReference type="NCBIfam" id="NF046065">
    <property type="entry name" value="MtxRegRemB"/>
    <property type="match status" value="1"/>
</dbReference>
<evidence type="ECO:0008006" key="3">
    <source>
        <dbReference type="Google" id="ProtNLM"/>
    </source>
</evidence>
<accession>A0A1G7LYI8</accession>
<dbReference type="STRING" id="1123285.SAMN05660235_01930"/>
<evidence type="ECO:0000313" key="2">
    <source>
        <dbReference type="Proteomes" id="UP000243333"/>
    </source>
</evidence>
<proteinExistence type="predicted"/>
<dbReference type="AlphaFoldDB" id="A0A1G7LYI8"/>
<sequence length="86" mass="9639">MFLHLGGDTVIPLKSVIAIGDLKFSRSPVNDEFLRTMREENMIVDISEGSPKSFVVTDKVVYLSAISSLTLKKRAGYLFDVDEEEE</sequence>
<evidence type="ECO:0000313" key="1">
    <source>
        <dbReference type="EMBL" id="SDF53980.1"/>
    </source>
</evidence>
<dbReference type="OrthoDB" id="9811390at2"/>